<evidence type="ECO:0000256" key="7">
    <source>
        <dbReference type="SAM" id="Phobius"/>
    </source>
</evidence>
<proteinExistence type="predicted"/>
<evidence type="ECO:0000256" key="4">
    <source>
        <dbReference type="ARBA" id="ARBA00022989"/>
    </source>
</evidence>
<evidence type="ECO:0000313" key="10">
    <source>
        <dbReference type="Proteomes" id="UP001230188"/>
    </source>
</evidence>
<dbReference type="EMBL" id="JAQMWT010000533">
    <property type="protein sequence ID" value="KAJ8599928.1"/>
    <property type="molecule type" value="Genomic_DNA"/>
</dbReference>
<feature type="domain" description="Ion transport" evidence="8">
    <location>
        <begin position="341"/>
        <end position="528"/>
    </location>
</feature>
<keyword evidence="2 7" id="KW-0812">Transmembrane</keyword>
<feature type="compositionally biased region" description="Basic and acidic residues" evidence="6">
    <location>
        <begin position="956"/>
        <end position="969"/>
    </location>
</feature>
<evidence type="ECO:0000256" key="5">
    <source>
        <dbReference type="ARBA" id="ARBA00023136"/>
    </source>
</evidence>
<feature type="transmembrane region" description="Helical" evidence="7">
    <location>
        <begin position="393"/>
        <end position="415"/>
    </location>
</feature>
<dbReference type="Pfam" id="PF00520">
    <property type="entry name" value="Ion_trans"/>
    <property type="match status" value="1"/>
</dbReference>
<accession>A0AAD7U889</accession>
<dbReference type="Proteomes" id="UP001230188">
    <property type="component" value="Unassembled WGS sequence"/>
</dbReference>
<evidence type="ECO:0000256" key="2">
    <source>
        <dbReference type="ARBA" id="ARBA00022692"/>
    </source>
</evidence>
<dbReference type="InterPro" id="IPR005821">
    <property type="entry name" value="Ion_trans_dom"/>
</dbReference>
<feature type="transmembrane region" description="Helical" evidence="7">
    <location>
        <begin position="262"/>
        <end position="281"/>
    </location>
</feature>
<protein>
    <recommendedName>
        <fullName evidence="8">Ion transport domain-containing protein</fullName>
    </recommendedName>
</protein>
<feature type="transmembrane region" description="Helical" evidence="7">
    <location>
        <begin position="466"/>
        <end position="485"/>
    </location>
</feature>
<feature type="transmembrane region" description="Helical" evidence="7">
    <location>
        <begin position="287"/>
        <end position="308"/>
    </location>
</feature>
<dbReference type="InterPro" id="IPR024862">
    <property type="entry name" value="TRPV"/>
</dbReference>
<evidence type="ECO:0000256" key="1">
    <source>
        <dbReference type="ARBA" id="ARBA00004141"/>
    </source>
</evidence>
<feature type="transmembrane region" description="Helical" evidence="7">
    <location>
        <begin position="427"/>
        <end position="446"/>
    </location>
</feature>
<dbReference type="GO" id="GO:0005886">
    <property type="term" value="C:plasma membrane"/>
    <property type="evidence" value="ECO:0007669"/>
    <property type="project" value="TreeGrafter"/>
</dbReference>
<dbReference type="PANTHER" id="PTHR10582">
    <property type="entry name" value="TRANSIENT RECEPTOR POTENTIAL ION CHANNEL PROTEIN"/>
    <property type="match status" value="1"/>
</dbReference>
<evidence type="ECO:0000256" key="3">
    <source>
        <dbReference type="ARBA" id="ARBA00022737"/>
    </source>
</evidence>
<keyword evidence="4 7" id="KW-1133">Transmembrane helix</keyword>
<comment type="subcellular location">
    <subcellularLocation>
        <location evidence="1">Membrane</location>
        <topology evidence="1">Multi-pass membrane protein</topology>
    </subcellularLocation>
</comment>
<evidence type="ECO:0000313" key="9">
    <source>
        <dbReference type="EMBL" id="KAJ8599928.1"/>
    </source>
</evidence>
<feature type="transmembrane region" description="Helical" evidence="7">
    <location>
        <begin position="354"/>
        <end position="373"/>
    </location>
</feature>
<dbReference type="GO" id="GO:0005216">
    <property type="term" value="F:monoatomic ion channel activity"/>
    <property type="evidence" value="ECO:0007669"/>
    <property type="project" value="InterPro"/>
</dbReference>
<feature type="transmembrane region" description="Helical" evidence="7">
    <location>
        <begin position="497"/>
        <end position="519"/>
    </location>
</feature>
<organism evidence="9 10">
    <name type="scientific">Chrysophaeum taylorii</name>
    <dbReference type="NCBI Taxonomy" id="2483200"/>
    <lineage>
        <taxon>Eukaryota</taxon>
        <taxon>Sar</taxon>
        <taxon>Stramenopiles</taxon>
        <taxon>Ochrophyta</taxon>
        <taxon>Pelagophyceae</taxon>
        <taxon>Pelagomonadales</taxon>
        <taxon>Pelagomonadaceae</taxon>
        <taxon>Chrysophaeum</taxon>
    </lineage>
</organism>
<feature type="region of interest" description="Disordered" evidence="6">
    <location>
        <begin position="951"/>
        <end position="1003"/>
    </location>
</feature>
<dbReference type="GO" id="GO:0098703">
    <property type="term" value="P:calcium ion import across plasma membrane"/>
    <property type="evidence" value="ECO:0007669"/>
    <property type="project" value="TreeGrafter"/>
</dbReference>
<name>A0AAD7U889_9STRA</name>
<gene>
    <name evidence="9" type="ORF">CTAYLR_002876</name>
</gene>
<comment type="caution">
    <text evidence="9">The sequence shown here is derived from an EMBL/GenBank/DDBJ whole genome shotgun (WGS) entry which is preliminary data.</text>
</comment>
<feature type="region of interest" description="Disordered" evidence="6">
    <location>
        <begin position="870"/>
        <end position="895"/>
    </location>
</feature>
<sequence>MKTKLQSSHLGSRVEEMLRELSDDSAGSGKDDDGTEEAAADWFAAILECWEAREVKGVVQQMVAESFRRDVETRLVRDVLKLAFTCFVGRRRNGALGVVRMIQVYDAVADVLSRDSRAEPDAIDHVLWLAADRNMNALLRLKGSKDISRHEMIVEKLASTRIFRTMIEARWVEGPRAIFFFEAILYVFLGLSYSMLVLARREGSEPAYSAAGNALRTIFGLPSLHYFSVKLDITLRFHAKFELGMRAKENHEARRCAPLGRVLSPAASALSLCWGCVTWVWHRTAGLVGLVLYGLPLYVVLLCGPASWRDLSRRSCQVFVENFGPWFLTPPQMSHYSLIPPWAWAKDPLNAIELAYLFTCWVAMLGVSFPGLVQEGPLWGQTTYDHILNLGILLMWLRSLNYLRAHVEFAAFVTLFTSKIFSDMKSFLVVFFIIFFAFCHTIYMTVGYEDPEYFGQDEQSNDGHMFSNLFSTSWILYLFALTGEVDDTSESSVVDKLLLGTALFVFVVVLLNLLIAIVAEAHQDAMARSSDLFWRSRFDIVSETIALWGNASKFHTIDRDSIGAILQNQLKEALEYTLTGGASHRQQLQRILQAIQAEKSPIIAMQDKLDALQAQLAQLLAYHHHHQRDSPGHYHHHHHDHHQESGGYGYRVAFVVGSLADSGTLIFFFQYRVAFVVGSLADSGTFTYSYHCVTFACDKGRRAVDCSLLGSSDDIRGYVQPHGRALVRSDGWSSVDEADDAAELRAYAALSLPVTAEASFGADESSAFQKALAGSVDLVLEESDVAIASGGDGKRRRSLRDDANPVGVRFTADVAAQSTSPSDLFESYLAQLSAAVSDGALGASLESSTTNLAEATVAVQRSVSAIAHNSSWEMREATGAPNSASEERKKERQPGLTHADVLAISLVTGVVVFVIATAAWTHYVSSLSSDGEQRRTFTDDNFESAMMYSRTAVRSPKREDDPAGIDKHFSAARQGRRLRRSENDAPRSTAIMKPILPKTDDKASREVDGLVMEFLKEEFSRADERNKNRGKHHHHATL</sequence>
<dbReference type="AlphaFoldDB" id="A0AAD7U889"/>
<keyword evidence="5 7" id="KW-0472">Membrane</keyword>
<keyword evidence="3" id="KW-0677">Repeat</keyword>
<dbReference type="PANTHER" id="PTHR10582:SF2">
    <property type="entry name" value="INACTIVE"/>
    <property type="match status" value="1"/>
</dbReference>
<evidence type="ECO:0000259" key="8">
    <source>
        <dbReference type="Pfam" id="PF00520"/>
    </source>
</evidence>
<feature type="transmembrane region" description="Helical" evidence="7">
    <location>
        <begin position="177"/>
        <end position="199"/>
    </location>
</feature>
<evidence type="ECO:0000256" key="6">
    <source>
        <dbReference type="SAM" id="MobiDB-lite"/>
    </source>
</evidence>
<keyword evidence="10" id="KW-1185">Reference proteome</keyword>
<reference evidence="9" key="1">
    <citation type="submission" date="2023-01" db="EMBL/GenBank/DDBJ databases">
        <title>Metagenome sequencing of chrysophaentin producing Chrysophaeum taylorii.</title>
        <authorList>
            <person name="Davison J."/>
            <person name="Bewley C."/>
        </authorList>
    </citation>
    <scope>NUCLEOTIDE SEQUENCE</scope>
    <source>
        <strain evidence="9">NIES-1699</strain>
    </source>
</reference>